<dbReference type="OrthoDB" id="9770528at2"/>
<dbReference type="AlphaFoldDB" id="A0A2T0QRB4"/>
<sequence>MAFVDQSLEWLRAYAPSREEPDDFDEFWSQTLAAARRWPARLEDTTHDAGLRSVKVYDVRFPGFGGQPIAGWLLVPREINEPAPAVVQYVGYGGGRGEPWINLVPSAAGYIHLIMDNRGQGGGGGHRAITPDLDEDGHGPGPSSPGLLTRGIQSPHRHYLRRLITDAARAVDAIRTHPLVDPDCVAVIGGSQGGGLALAVAGLVDGLRAVVADVPFLSHYRRASQITDTQPYAEIARYLSGNRGMEEQAFRTLSYVDAVNFSARASAPAWISVGLMDGTCPPSTVYAAYHHYSGTKDLKVYPYNGHEGGGSEGVARTLAALASTLRV</sequence>
<proteinExistence type="predicted"/>
<dbReference type="InterPro" id="IPR029058">
    <property type="entry name" value="AB_hydrolase_fold"/>
</dbReference>
<gene>
    <name evidence="5" type="ORF">CLV37_1295</name>
</gene>
<evidence type="ECO:0000313" key="6">
    <source>
        <dbReference type="Proteomes" id="UP000238083"/>
    </source>
</evidence>
<feature type="active site" description="Charge relay system" evidence="1">
    <location>
        <position position="277"/>
    </location>
</feature>
<evidence type="ECO:0000259" key="4">
    <source>
        <dbReference type="Pfam" id="PF05448"/>
    </source>
</evidence>
<dbReference type="Pfam" id="PF05448">
    <property type="entry name" value="AXE1"/>
    <property type="match status" value="1"/>
</dbReference>
<dbReference type="InterPro" id="IPR008391">
    <property type="entry name" value="AXE1_dom"/>
</dbReference>
<evidence type="ECO:0000256" key="2">
    <source>
        <dbReference type="PIRSR" id="PIRSR639069-2"/>
    </source>
</evidence>
<organism evidence="5 6">
    <name type="scientific">Kineococcus rhizosphaerae</name>
    <dbReference type="NCBI Taxonomy" id="559628"/>
    <lineage>
        <taxon>Bacteria</taxon>
        <taxon>Bacillati</taxon>
        <taxon>Actinomycetota</taxon>
        <taxon>Actinomycetes</taxon>
        <taxon>Kineosporiales</taxon>
        <taxon>Kineosporiaceae</taxon>
        <taxon>Kineococcus</taxon>
    </lineage>
</organism>
<dbReference type="InterPro" id="IPR039069">
    <property type="entry name" value="CE7"/>
</dbReference>
<reference evidence="5 6" key="1">
    <citation type="submission" date="2018-03" db="EMBL/GenBank/DDBJ databases">
        <title>Genomic Encyclopedia of Archaeal and Bacterial Type Strains, Phase II (KMG-II): from individual species to whole genera.</title>
        <authorList>
            <person name="Goeker M."/>
        </authorList>
    </citation>
    <scope>NUCLEOTIDE SEQUENCE [LARGE SCALE GENOMIC DNA]</scope>
    <source>
        <strain evidence="5 6">DSM 19711</strain>
    </source>
</reference>
<feature type="region of interest" description="Disordered" evidence="3">
    <location>
        <begin position="121"/>
        <end position="151"/>
    </location>
</feature>
<dbReference type="GO" id="GO:0052689">
    <property type="term" value="F:carboxylic ester hydrolase activity"/>
    <property type="evidence" value="ECO:0007669"/>
    <property type="project" value="TreeGrafter"/>
</dbReference>
<name>A0A2T0QRB4_9ACTN</name>
<feature type="active site" description="Charge relay system" evidence="1">
    <location>
        <position position="306"/>
    </location>
</feature>
<dbReference type="Gene3D" id="3.40.50.1820">
    <property type="entry name" value="alpha/beta hydrolase"/>
    <property type="match status" value="1"/>
</dbReference>
<dbReference type="EMBL" id="PVZF01000029">
    <property type="protein sequence ID" value="PRY07329.1"/>
    <property type="molecule type" value="Genomic_DNA"/>
</dbReference>
<dbReference type="PANTHER" id="PTHR40111">
    <property type="entry name" value="CEPHALOSPORIN-C DEACETYLASE"/>
    <property type="match status" value="1"/>
</dbReference>
<dbReference type="PANTHER" id="PTHR40111:SF1">
    <property type="entry name" value="CEPHALOSPORIN-C DEACETYLASE"/>
    <property type="match status" value="1"/>
</dbReference>
<feature type="binding site" evidence="2">
    <location>
        <position position="92"/>
    </location>
    <ligand>
        <name>substrate</name>
    </ligand>
</feature>
<feature type="domain" description="Acetyl xylan esterase" evidence="4">
    <location>
        <begin position="1"/>
        <end position="311"/>
    </location>
</feature>
<dbReference type="SUPFAM" id="SSF53474">
    <property type="entry name" value="alpha/beta-Hydrolases"/>
    <property type="match status" value="1"/>
</dbReference>
<evidence type="ECO:0000256" key="3">
    <source>
        <dbReference type="SAM" id="MobiDB-lite"/>
    </source>
</evidence>
<protein>
    <submittedName>
        <fullName evidence="5">Cephalosporin-C deacetylase</fullName>
    </submittedName>
</protein>
<dbReference type="RefSeq" id="WP_106215650.1">
    <property type="nucleotide sequence ID" value="NZ_PVZF01000029.1"/>
</dbReference>
<evidence type="ECO:0000313" key="5">
    <source>
        <dbReference type="EMBL" id="PRY07329.1"/>
    </source>
</evidence>
<comment type="caution">
    <text evidence="5">The sequence shown here is derived from an EMBL/GenBank/DDBJ whole genome shotgun (WGS) entry which is preliminary data.</text>
</comment>
<evidence type="ECO:0000256" key="1">
    <source>
        <dbReference type="PIRSR" id="PIRSR639069-1"/>
    </source>
</evidence>
<accession>A0A2T0QRB4</accession>
<keyword evidence="6" id="KW-1185">Reference proteome</keyword>
<dbReference type="GO" id="GO:0005976">
    <property type="term" value="P:polysaccharide metabolic process"/>
    <property type="evidence" value="ECO:0007669"/>
    <property type="project" value="TreeGrafter"/>
</dbReference>
<feature type="active site" description="Nucleophile" evidence="1">
    <location>
        <position position="191"/>
    </location>
</feature>
<dbReference type="Proteomes" id="UP000238083">
    <property type="component" value="Unassembled WGS sequence"/>
</dbReference>